<dbReference type="PANTHER" id="PTHR43156">
    <property type="entry name" value="STAGE II SPORULATION PROTEIN E-RELATED"/>
    <property type="match status" value="1"/>
</dbReference>
<sequence>MNGIFLDIFQKQLNKAGEELCGDQVRTLKTPERTTIVVSDGLSSGVKASILATLTTEIIITMLREEAALREVIDTVIRTLPVDRERRIAYATFTILTVDHHDYSFRIINFDNPPPFYFKNGVCTALEMEQQKILNKKITLYRGQLELGDFLGLVSDGVLYAGLGTTMNFGWGWENIARYIQDEVYARPVYAAHTVVNSVMSTTYRLYGFRPGDDSTFVGILARKRNALMIFSGPPIDDGHDYVYVDRLLAFEGRKAVCGGTTANIVASFLKTSVETRLETMRADIPAIGRLPGIDLVTEGILTMAAALELLRASKGSLENLAPDENGAYLLTREMLNADAIYFLVGQSINPVYQNPLLPRNISIRRYLIERIAEVLQSYNKDVQIEYC</sequence>
<dbReference type="OrthoDB" id="1090916at2"/>
<accession>A0A0P6XNJ6</accession>
<reference evidence="3 4" key="1">
    <citation type="submission" date="2015-07" db="EMBL/GenBank/DDBJ databases">
        <title>Draft genome of Bellilinea caldifistulae DSM 17877.</title>
        <authorList>
            <person name="Hemp J."/>
            <person name="Ward L.M."/>
            <person name="Pace L.A."/>
            <person name="Fischer W.W."/>
        </authorList>
    </citation>
    <scope>NUCLEOTIDE SEQUENCE [LARGE SCALE GENOMIC DNA]</scope>
    <source>
        <strain evidence="3 4">GOMI-1</strain>
    </source>
</reference>
<dbReference type="AlphaFoldDB" id="A0A0P6XNJ6"/>
<dbReference type="Pfam" id="PF07228">
    <property type="entry name" value="SpoIIE"/>
    <property type="match status" value="1"/>
</dbReference>
<proteinExistence type="predicted"/>
<evidence type="ECO:0000313" key="4">
    <source>
        <dbReference type="Proteomes" id="UP000050514"/>
    </source>
</evidence>
<dbReference type="InterPro" id="IPR001932">
    <property type="entry name" value="PPM-type_phosphatase-like_dom"/>
</dbReference>
<dbReference type="InterPro" id="IPR036457">
    <property type="entry name" value="PPM-type-like_dom_sf"/>
</dbReference>
<comment type="caution">
    <text evidence="3">The sequence shown here is derived from an EMBL/GenBank/DDBJ whole genome shotgun (WGS) entry which is preliminary data.</text>
</comment>
<dbReference type="Proteomes" id="UP000050514">
    <property type="component" value="Unassembled WGS sequence"/>
</dbReference>
<evidence type="ECO:0000256" key="1">
    <source>
        <dbReference type="ARBA" id="ARBA00022801"/>
    </source>
</evidence>
<dbReference type="GO" id="GO:0016791">
    <property type="term" value="F:phosphatase activity"/>
    <property type="evidence" value="ECO:0007669"/>
    <property type="project" value="TreeGrafter"/>
</dbReference>
<keyword evidence="4" id="KW-1185">Reference proteome</keyword>
<evidence type="ECO:0000313" key="3">
    <source>
        <dbReference type="EMBL" id="KPL78113.1"/>
    </source>
</evidence>
<organism evidence="3 4">
    <name type="scientific">Bellilinea caldifistulae</name>
    <dbReference type="NCBI Taxonomy" id="360411"/>
    <lineage>
        <taxon>Bacteria</taxon>
        <taxon>Bacillati</taxon>
        <taxon>Chloroflexota</taxon>
        <taxon>Anaerolineae</taxon>
        <taxon>Anaerolineales</taxon>
        <taxon>Anaerolineaceae</taxon>
        <taxon>Bellilinea</taxon>
    </lineage>
</organism>
<dbReference type="STRING" id="360411.AC812_01405"/>
<dbReference type="EMBL" id="LGHJ01000006">
    <property type="protein sequence ID" value="KPL78113.1"/>
    <property type="molecule type" value="Genomic_DNA"/>
</dbReference>
<gene>
    <name evidence="3" type="ORF">AC812_01405</name>
</gene>
<keyword evidence="1" id="KW-0378">Hydrolase</keyword>
<dbReference type="PANTHER" id="PTHR43156:SF2">
    <property type="entry name" value="STAGE II SPORULATION PROTEIN E"/>
    <property type="match status" value="1"/>
</dbReference>
<feature type="domain" description="PPM-type phosphatase" evidence="2">
    <location>
        <begin position="31"/>
        <end position="218"/>
    </location>
</feature>
<name>A0A0P6XNJ6_9CHLR</name>
<dbReference type="Gene3D" id="3.60.40.10">
    <property type="entry name" value="PPM-type phosphatase domain"/>
    <property type="match status" value="1"/>
</dbReference>
<dbReference type="InterPro" id="IPR052016">
    <property type="entry name" value="Bact_Sigma-Reg"/>
</dbReference>
<evidence type="ECO:0000259" key="2">
    <source>
        <dbReference type="Pfam" id="PF07228"/>
    </source>
</evidence>
<protein>
    <submittedName>
        <fullName evidence="3">Serine/threonine protein phosphatase</fullName>
    </submittedName>
</protein>
<dbReference type="PATRIC" id="fig|360411.5.peg.466"/>
<dbReference type="SUPFAM" id="SSF81606">
    <property type="entry name" value="PP2C-like"/>
    <property type="match status" value="1"/>
</dbReference>
<dbReference type="RefSeq" id="WP_061913067.1">
    <property type="nucleotide sequence ID" value="NZ_DF967971.1"/>
</dbReference>